<keyword evidence="4" id="KW-0238">DNA-binding</keyword>
<dbReference type="EMBL" id="CAJGYM010000010">
    <property type="protein sequence ID" value="CAD6189212.1"/>
    <property type="molecule type" value="Genomic_DNA"/>
</dbReference>
<evidence type="ECO:0000256" key="1">
    <source>
        <dbReference type="ARBA" id="ARBA00022723"/>
    </source>
</evidence>
<evidence type="ECO:0000256" key="7">
    <source>
        <dbReference type="SAM" id="MobiDB-lite"/>
    </source>
</evidence>
<protein>
    <recommendedName>
        <fullName evidence="8">SAND domain-containing protein</fullName>
    </recommendedName>
</protein>
<accession>A0A8S1H1J5</accession>
<feature type="domain" description="SAND" evidence="8">
    <location>
        <begin position="23"/>
        <end position="106"/>
    </location>
</feature>
<evidence type="ECO:0000256" key="2">
    <source>
        <dbReference type="ARBA" id="ARBA00022833"/>
    </source>
</evidence>
<name>A0A8S1H1J5_9PELO</name>
<dbReference type="SUPFAM" id="SSF63763">
    <property type="entry name" value="SAND domain-like"/>
    <property type="match status" value="1"/>
</dbReference>
<dbReference type="Gene3D" id="3.10.390.10">
    <property type="entry name" value="SAND domain-like"/>
    <property type="match status" value="1"/>
</dbReference>
<evidence type="ECO:0000259" key="8">
    <source>
        <dbReference type="PROSITE" id="PS50864"/>
    </source>
</evidence>
<dbReference type="PANTHER" id="PTHR10417:SF4">
    <property type="entry name" value="SAND DOMAIN-CONTAINING PROTEIN-RELATED"/>
    <property type="match status" value="1"/>
</dbReference>
<dbReference type="GO" id="GO:0003677">
    <property type="term" value="F:DNA binding"/>
    <property type="evidence" value="ECO:0007669"/>
    <property type="project" value="UniProtKB-KW"/>
</dbReference>
<keyword evidence="2" id="KW-0862">Zinc</keyword>
<dbReference type="InterPro" id="IPR010919">
    <property type="entry name" value="SAND-like_dom_sf"/>
</dbReference>
<dbReference type="PANTHER" id="PTHR10417">
    <property type="entry name" value="GLUCOCORTICOID MODULATORY ELEMENT-BINDING PROTEIN"/>
    <property type="match status" value="1"/>
</dbReference>
<reference evidence="9" key="1">
    <citation type="submission" date="2020-10" db="EMBL/GenBank/DDBJ databases">
        <authorList>
            <person name="Kikuchi T."/>
        </authorList>
    </citation>
    <scope>NUCLEOTIDE SEQUENCE</scope>
    <source>
        <strain evidence="9">NKZ352</strain>
    </source>
</reference>
<feature type="compositionally biased region" description="Basic and acidic residues" evidence="7">
    <location>
        <begin position="192"/>
        <end position="203"/>
    </location>
</feature>
<gene>
    <name evidence="9" type="ORF">CAUJ_LOCUS5131</name>
</gene>
<dbReference type="InterPro" id="IPR000770">
    <property type="entry name" value="SAND_dom"/>
</dbReference>
<organism evidence="9 10">
    <name type="scientific">Caenorhabditis auriculariae</name>
    <dbReference type="NCBI Taxonomy" id="2777116"/>
    <lineage>
        <taxon>Eukaryota</taxon>
        <taxon>Metazoa</taxon>
        <taxon>Ecdysozoa</taxon>
        <taxon>Nematoda</taxon>
        <taxon>Chromadorea</taxon>
        <taxon>Rhabditida</taxon>
        <taxon>Rhabditina</taxon>
        <taxon>Rhabditomorpha</taxon>
        <taxon>Rhabditoidea</taxon>
        <taxon>Rhabditidae</taxon>
        <taxon>Peloderinae</taxon>
        <taxon>Caenorhabditis</taxon>
    </lineage>
</organism>
<evidence type="ECO:0000256" key="6">
    <source>
        <dbReference type="ARBA" id="ARBA00023242"/>
    </source>
</evidence>
<dbReference type="Proteomes" id="UP000835052">
    <property type="component" value="Unassembled WGS sequence"/>
</dbReference>
<dbReference type="InterPro" id="IPR059099">
    <property type="entry name" value="GMEB1/2/Spe-44_dom"/>
</dbReference>
<keyword evidence="5" id="KW-0804">Transcription</keyword>
<dbReference type="PROSITE" id="PS50864">
    <property type="entry name" value="SAND"/>
    <property type="match status" value="1"/>
</dbReference>
<keyword evidence="6" id="KW-0539">Nucleus</keyword>
<dbReference type="Pfam" id="PF25892">
    <property type="entry name" value="Spe-44"/>
    <property type="match status" value="1"/>
</dbReference>
<feature type="region of interest" description="Disordered" evidence="7">
    <location>
        <begin position="125"/>
        <end position="150"/>
    </location>
</feature>
<evidence type="ECO:0000256" key="3">
    <source>
        <dbReference type="ARBA" id="ARBA00023015"/>
    </source>
</evidence>
<evidence type="ECO:0000313" key="10">
    <source>
        <dbReference type="Proteomes" id="UP000835052"/>
    </source>
</evidence>
<dbReference type="SMART" id="SM00258">
    <property type="entry name" value="SAND"/>
    <property type="match status" value="1"/>
</dbReference>
<comment type="caution">
    <text evidence="9">The sequence shown here is derived from an EMBL/GenBank/DDBJ whole genome shotgun (WGS) entry which is preliminary data.</text>
</comment>
<proteinExistence type="predicted"/>
<dbReference type="AlphaFoldDB" id="A0A8S1H1J5"/>
<keyword evidence="1" id="KW-0479">Metal-binding</keyword>
<feature type="region of interest" description="Disordered" evidence="7">
    <location>
        <begin position="184"/>
        <end position="203"/>
    </location>
</feature>
<evidence type="ECO:0000256" key="4">
    <source>
        <dbReference type="ARBA" id="ARBA00023125"/>
    </source>
</evidence>
<evidence type="ECO:0000256" key="5">
    <source>
        <dbReference type="ARBA" id="ARBA00023163"/>
    </source>
</evidence>
<evidence type="ECO:0000313" key="9">
    <source>
        <dbReference type="EMBL" id="CAD6189212.1"/>
    </source>
</evidence>
<dbReference type="Pfam" id="PF01342">
    <property type="entry name" value="SAND"/>
    <property type="match status" value="1"/>
</dbReference>
<dbReference type="OrthoDB" id="5792412at2759"/>
<feature type="compositionally biased region" description="Basic and acidic residues" evidence="7">
    <location>
        <begin position="126"/>
        <end position="137"/>
    </location>
</feature>
<keyword evidence="10" id="KW-1185">Reference proteome</keyword>
<keyword evidence="3" id="KW-0805">Transcription regulation</keyword>
<dbReference type="GO" id="GO:0046872">
    <property type="term" value="F:metal ion binding"/>
    <property type="evidence" value="ECO:0007669"/>
    <property type="project" value="UniProtKB-KW"/>
</dbReference>
<sequence>MSQCQTDVILMPPEVTEDENGGDLIIKSSPNAKVIEVKCGPLLAKMHVELFICPGIHQQCIELDGDMITPKEFTVRANKDKQKDWKGSIRIGKSNLRTLMEMRSFDFYNHSQFCSAKCQSRNYITPKERDVDRDSRRGSSSSLKGSQLPQMFPSTMLSQSSCGMGLFKDATSFSQLMQLSGAFNNNNNNKNNTEDARSSSPSKCKEELVDVDDSMSPTSSPRPPTFSDVEQLSLQMTNEPCSFWSEMVQVGLADSVIDQMVDALQLLRDNVKTGAINNVAPLLSRTIASLGMCDKVVSLVRRRNSVSSAAKHRLSTDYSTVEDNLFRKRSLDAVSCTSTETPEVKRPCVQYPLPFATNPLQEAMDPKLIAALVQAQLQQMQSQPLDILMQLANLPQTRTTVPHLPESLLAIK</sequence>